<reference evidence="2 3" key="1">
    <citation type="submission" date="2017-11" db="EMBL/GenBank/DDBJ databases">
        <title>Comparative genomics of Botrytis spp.</title>
        <authorList>
            <person name="Valero-Jimenez C.A."/>
            <person name="Tapia P."/>
            <person name="Veloso J."/>
            <person name="Silva-Moreno E."/>
            <person name="Staats M."/>
            <person name="Valdes J.H."/>
            <person name="Van Kan J.A.L."/>
        </authorList>
    </citation>
    <scope>NUCLEOTIDE SEQUENCE [LARGE SCALE GENOMIC DNA]</scope>
    <source>
        <strain evidence="2 3">MUCL2830</strain>
    </source>
</reference>
<accession>A0A4Y8CKW5</accession>
<dbReference type="OrthoDB" id="5280838at2759"/>
<name>A0A4Y8CKW5_9HELO</name>
<evidence type="ECO:0008006" key="4">
    <source>
        <dbReference type="Google" id="ProtNLM"/>
    </source>
</evidence>
<evidence type="ECO:0000313" key="3">
    <source>
        <dbReference type="Proteomes" id="UP000297299"/>
    </source>
</evidence>
<feature type="compositionally biased region" description="Basic and acidic residues" evidence="1">
    <location>
        <begin position="80"/>
        <end position="92"/>
    </location>
</feature>
<feature type="compositionally biased region" description="Polar residues" evidence="1">
    <location>
        <begin position="308"/>
        <end position="318"/>
    </location>
</feature>
<dbReference type="STRING" id="38488.A0A4Y8CKW5"/>
<organism evidence="2 3">
    <name type="scientific">Botryotinia calthae</name>
    <dbReference type="NCBI Taxonomy" id="38488"/>
    <lineage>
        <taxon>Eukaryota</taxon>
        <taxon>Fungi</taxon>
        <taxon>Dikarya</taxon>
        <taxon>Ascomycota</taxon>
        <taxon>Pezizomycotina</taxon>
        <taxon>Leotiomycetes</taxon>
        <taxon>Helotiales</taxon>
        <taxon>Sclerotiniaceae</taxon>
        <taxon>Botryotinia</taxon>
    </lineage>
</organism>
<keyword evidence="3" id="KW-1185">Reference proteome</keyword>
<dbReference type="PANTHER" id="PTHR38119">
    <property type="entry name" value="BTB DOMAIN-CONTAINING PROTEIN-RELATED"/>
    <property type="match status" value="1"/>
</dbReference>
<dbReference type="Proteomes" id="UP000297299">
    <property type="component" value="Unassembled WGS sequence"/>
</dbReference>
<proteinExistence type="predicted"/>
<comment type="caution">
    <text evidence="2">The sequence shown here is derived from an EMBL/GenBank/DDBJ whole genome shotgun (WGS) entry which is preliminary data.</text>
</comment>
<evidence type="ECO:0000313" key="2">
    <source>
        <dbReference type="EMBL" id="TEY37436.1"/>
    </source>
</evidence>
<protein>
    <recommendedName>
        <fullName evidence="4">BTB domain-containing protein</fullName>
    </recommendedName>
</protein>
<evidence type="ECO:0000256" key="1">
    <source>
        <dbReference type="SAM" id="MobiDB-lite"/>
    </source>
</evidence>
<feature type="region of interest" description="Disordered" evidence="1">
    <location>
        <begin position="1"/>
        <end position="98"/>
    </location>
</feature>
<dbReference type="PANTHER" id="PTHR38119:SF1">
    <property type="entry name" value="BTB DOMAIN-CONTAINING PROTEIN"/>
    <property type="match status" value="1"/>
</dbReference>
<dbReference type="AlphaFoldDB" id="A0A4Y8CKW5"/>
<feature type="region of interest" description="Disordered" evidence="1">
    <location>
        <begin position="301"/>
        <end position="339"/>
    </location>
</feature>
<dbReference type="EMBL" id="PHWZ01000517">
    <property type="protein sequence ID" value="TEY37436.1"/>
    <property type="molecule type" value="Genomic_DNA"/>
</dbReference>
<sequence length="790" mass="89283">MPPKGRKQYQPGEEVMQVDDPKNPAFKAQPIKNSRKRSKTVHPSIENAPIEIDSDDEQSRPSKKSRSGPTASKLNNRAAKQKEPLFEARQESEESDSLEVIPCPNLPLRALLHPFADEDADVYVSLTQKNPKYVLRMHSHVLKRASPWFFNQLQERHMDELDQGVAAKVTEDTGIKYRFELELDDKLQYHVLKRVGLTMLKKEPQALSTRSAYEFSSTGQSFLSSSASFASRSSSFIHQYDGSFDDVEMGNTMGYLDAAPSFDEPDPISLTGSLHLSQSLINEDQGKENHIKLEEDTTFPLNAAGLDSPTQKATTDQVATPPTSPSKTETENETEQTLPQSPQIITGSQVVLADQSAAIYDMSIKTEVDPEEQIFSQKLLNTKAPERQLEVFNAAGKVNENHHSVMQASPVQIVRQVSPEEQLQMTISIENSIEEENKIERAQQVAALPLEQQLKFNPIVEEPSINHASNQLVIFTQEKSNNDKPNQKPTERLGKSVGMLDAMHSLFLCFYGCNPGISTTDMAVAMKQATVLVKLATVYNSLKIVRPHIIVSLLSHGRNLYSAIRDDPPRFLVQAYKLKCTPIFKEALIHIVGQYPSWPWPTPQSQLGLNLGQIIDKKFDDLQHMRFKVNGPLFQSCIVKDKVRVSINNLDRSTFDIWVIVQIWHDWLSQQLRHCTLVQRHKHRNVEKNMYRLIAQGGDAYLKIDDVMAMIEPFRAGSETREWGHWKKDQVELQLRILKEHAAMKVVDLLDNELMGDTGGKAGEIEYLTCTKVDEHELPWVEAPLVIIED</sequence>
<gene>
    <name evidence="2" type="ORF">BOTCAL_0518g00050</name>
</gene>